<evidence type="ECO:0000313" key="7">
    <source>
        <dbReference type="Proteomes" id="UP000053558"/>
    </source>
</evidence>
<organism evidence="6 7">
    <name type="scientific">Coniophora puteana (strain RWD-64-598)</name>
    <name type="common">Brown rot fungus</name>
    <dbReference type="NCBI Taxonomy" id="741705"/>
    <lineage>
        <taxon>Eukaryota</taxon>
        <taxon>Fungi</taxon>
        <taxon>Dikarya</taxon>
        <taxon>Basidiomycota</taxon>
        <taxon>Agaricomycotina</taxon>
        <taxon>Agaricomycetes</taxon>
        <taxon>Agaricomycetidae</taxon>
        <taxon>Boletales</taxon>
        <taxon>Coniophorineae</taxon>
        <taxon>Coniophoraceae</taxon>
        <taxon>Coniophora</taxon>
    </lineage>
</organism>
<comment type="subcellular location">
    <subcellularLocation>
        <location evidence="1">Nucleus</location>
        <location evidence="1">Nucleolus</location>
    </subcellularLocation>
</comment>
<keyword evidence="7" id="KW-1185">Reference proteome</keyword>
<feature type="region of interest" description="Disordered" evidence="5">
    <location>
        <begin position="1"/>
        <end position="66"/>
    </location>
</feature>
<evidence type="ECO:0000256" key="2">
    <source>
        <dbReference type="ARBA" id="ARBA00011022"/>
    </source>
</evidence>
<dbReference type="Proteomes" id="UP000053558">
    <property type="component" value="Unassembled WGS sequence"/>
</dbReference>
<comment type="similarity">
    <text evidence="2">Belongs to the SLX9 family.</text>
</comment>
<sequence length="200" mass="22020">MPKERRTSALHRPSAKLSRSRHSLQNESSTGLEIGVPDAPVAETGPAEDDKLVDIPSTLTKKEKQQLKREALLDRLYTSASTYTKAQRRRFNKRQREQIGGGLSDMKAALSMLDSVPSIVTGSAQQPDETQAASGGSGPSQLIGEGKGTPFSKSQRQKALQLERLRHPMIISDKRYSSNPFQTIRTHAQNTLVQNSRIVS</sequence>
<proteinExistence type="inferred from homology"/>
<comment type="caution">
    <text evidence="6">The sequence shown here is derived from an EMBL/GenBank/DDBJ whole genome shotgun (WGS) entry which is preliminary data.</text>
</comment>
<evidence type="ECO:0000256" key="4">
    <source>
        <dbReference type="ARBA" id="ARBA00023242"/>
    </source>
</evidence>
<keyword evidence="4" id="KW-0539">Nucleus</keyword>
<accession>A0A5M3N5C1</accession>
<evidence type="ECO:0000256" key="5">
    <source>
        <dbReference type="SAM" id="MobiDB-lite"/>
    </source>
</evidence>
<dbReference type="Pfam" id="PF15341">
    <property type="entry name" value="SLX9"/>
    <property type="match status" value="1"/>
</dbReference>
<feature type="compositionally biased region" description="Polar residues" evidence="5">
    <location>
        <begin position="123"/>
        <end position="134"/>
    </location>
</feature>
<gene>
    <name evidence="6" type="ORF">CONPUDRAFT_161323</name>
</gene>
<dbReference type="InterPro" id="IPR028160">
    <property type="entry name" value="Slx9-like"/>
</dbReference>
<reference evidence="7" key="1">
    <citation type="journal article" date="2012" name="Science">
        <title>The Paleozoic origin of enzymatic lignin decomposition reconstructed from 31 fungal genomes.</title>
        <authorList>
            <person name="Floudas D."/>
            <person name="Binder M."/>
            <person name="Riley R."/>
            <person name="Barry K."/>
            <person name="Blanchette R.A."/>
            <person name="Henrissat B."/>
            <person name="Martinez A.T."/>
            <person name="Otillar R."/>
            <person name="Spatafora J.W."/>
            <person name="Yadav J.S."/>
            <person name="Aerts A."/>
            <person name="Benoit I."/>
            <person name="Boyd A."/>
            <person name="Carlson A."/>
            <person name="Copeland A."/>
            <person name="Coutinho P.M."/>
            <person name="de Vries R.P."/>
            <person name="Ferreira P."/>
            <person name="Findley K."/>
            <person name="Foster B."/>
            <person name="Gaskell J."/>
            <person name="Glotzer D."/>
            <person name="Gorecki P."/>
            <person name="Heitman J."/>
            <person name="Hesse C."/>
            <person name="Hori C."/>
            <person name="Igarashi K."/>
            <person name="Jurgens J.A."/>
            <person name="Kallen N."/>
            <person name="Kersten P."/>
            <person name="Kohler A."/>
            <person name="Kuees U."/>
            <person name="Kumar T.K.A."/>
            <person name="Kuo A."/>
            <person name="LaButti K."/>
            <person name="Larrondo L.F."/>
            <person name="Lindquist E."/>
            <person name="Ling A."/>
            <person name="Lombard V."/>
            <person name="Lucas S."/>
            <person name="Lundell T."/>
            <person name="Martin R."/>
            <person name="McLaughlin D.J."/>
            <person name="Morgenstern I."/>
            <person name="Morin E."/>
            <person name="Murat C."/>
            <person name="Nagy L.G."/>
            <person name="Nolan M."/>
            <person name="Ohm R.A."/>
            <person name="Patyshakuliyeva A."/>
            <person name="Rokas A."/>
            <person name="Ruiz-Duenas F.J."/>
            <person name="Sabat G."/>
            <person name="Salamov A."/>
            <person name="Samejima M."/>
            <person name="Schmutz J."/>
            <person name="Slot J.C."/>
            <person name="St John F."/>
            <person name="Stenlid J."/>
            <person name="Sun H."/>
            <person name="Sun S."/>
            <person name="Syed K."/>
            <person name="Tsang A."/>
            <person name="Wiebenga A."/>
            <person name="Young D."/>
            <person name="Pisabarro A."/>
            <person name="Eastwood D.C."/>
            <person name="Martin F."/>
            <person name="Cullen D."/>
            <person name="Grigoriev I.V."/>
            <person name="Hibbett D.S."/>
        </authorList>
    </citation>
    <scope>NUCLEOTIDE SEQUENCE [LARGE SCALE GENOMIC DNA]</scope>
    <source>
        <strain evidence="7">RWD-64-598 SS2</strain>
    </source>
</reference>
<dbReference type="GO" id="GO:0000462">
    <property type="term" value="P:maturation of SSU-rRNA from tricistronic rRNA transcript (SSU-rRNA, 5.8S rRNA, LSU-rRNA)"/>
    <property type="evidence" value="ECO:0007669"/>
    <property type="project" value="InterPro"/>
</dbReference>
<dbReference type="GeneID" id="19204519"/>
<dbReference type="GO" id="GO:0030686">
    <property type="term" value="C:90S preribosome"/>
    <property type="evidence" value="ECO:0007669"/>
    <property type="project" value="InterPro"/>
</dbReference>
<dbReference type="AlphaFoldDB" id="A0A5M3N5C1"/>
<name>A0A5M3N5C1_CONPW</name>
<dbReference type="GO" id="GO:0030688">
    <property type="term" value="C:preribosome, small subunit precursor"/>
    <property type="evidence" value="ECO:0007669"/>
    <property type="project" value="InterPro"/>
</dbReference>
<feature type="region of interest" description="Disordered" evidence="5">
    <location>
        <begin position="83"/>
        <end position="103"/>
    </location>
</feature>
<dbReference type="GO" id="GO:0005730">
    <property type="term" value="C:nucleolus"/>
    <property type="evidence" value="ECO:0007669"/>
    <property type="project" value="UniProtKB-SubCell"/>
</dbReference>
<dbReference type="EMBL" id="JH711573">
    <property type="protein sequence ID" value="EIW86610.1"/>
    <property type="molecule type" value="Genomic_DNA"/>
</dbReference>
<dbReference type="OMA" id="LVKHEPP"/>
<evidence type="ECO:0000313" key="6">
    <source>
        <dbReference type="EMBL" id="EIW86610.1"/>
    </source>
</evidence>
<feature type="region of interest" description="Disordered" evidence="5">
    <location>
        <begin position="123"/>
        <end position="166"/>
    </location>
</feature>
<dbReference type="RefSeq" id="XP_007763364.1">
    <property type="nucleotide sequence ID" value="XM_007765174.1"/>
</dbReference>
<evidence type="ECO:0000256" key="1">
    <source>
        <dbReference type="ARBA" id="ARBA00004604"/>
    </source>
</evidence>
<dbReference type="KEGG" id="cput:CONPUDRAFT_161323"/>
<dbReference type="OrthoDB" id="18703at2759"/>
<protein>
    <recommendedName>
        <fullName evidence="3">Ribosome biogenesis protein SLX9</fullName>
    </recommendedName>
</protein>
<evidence type="ECO:0000256" key="3">
    <source>
        <dbReference type="ARBA" id="ARBA00021321"/>
    </source>
</evidence>